<dbReference type="GO" id="GO:0016042">
    <property type="term" value="P:lipid catabolic process"/>
    <property type="evidence" value="ECO:0007669"/>
    <property type="project" value="UniProtKB-UniRule"/>
</dbReference>
<dbReference type="PANTHER" id="PTHR14226:SF57">
    <property type="entry name" value="BLR7027 PROTEIN"/>
    <property type="match status" value="1"/>
</dbReference>
<evidence type="ECO:0000256" key="1">
    <source>
        <dbReference type="ARBA" id="ARBA00022801"/>
    </source>
</evidence>
<dbReference type="CDD" id="cd07209">
    <property type="entry name" value="Pat_hypo_Ecoli_Z1214_like"/>
    <property type="match status" value="1"/>
</dbReference>
<dbReference type="RefSeq" id="WP_091161171.1">
    <property type="nucleotide sequence ID" value="NZ_FNOT01000018.1"/>
</dbReference>
<feature type="short sequence motif" description="DGA/G" evidence="4">
    <location>
        <begin position="196"/>
        <end position="198"/>
    </location>
</feature>
<dbReference type="OrthoDB" id="4080114at2"/>
<dbReference type="Pfam" id="PF01734">
    <property type="entry name" value="Patatin"/>
    <property type="match status" value="1"/>
</dbReference>
<name>A0A1H3PWQ9_9ACTN</name>
<dbReference type="EMBL" id="FNOT01000018">
    <property type="protein sequence ID" value="SDZ05567.1"/>
    <property type="molecule type" value="Genomic_DNA"/>
</dbReference>
<dbReference type="PROSITE" id="PS51635">
    <property type="entry name" value="PNPLA"/>
    <property type="match status" value="1"/>
</dbReference>
<dbReference type="InterPro" id="IPR002641">
    <property type="entry name" value="PNPLA_dom"/>
</dbReference>
<organism evidence="6 7">
    <name type="scientific">Geodermatophilus africanus</name>
    <dbReference type="NCBI Taxonomy" id="1137993"/>
    <lineage>
        <taxon>Bacteria</taxon>
        <taxon>Bacillati</taxon>
        <taxon>Actinomycetota</taxon>
        <taxon>Actinomycetes</taxon>
        <taxon>Geodermatophilales</taxon>
        <taxon>Geodermatophilaceae</taxon>
        <taxon>Geodermatophilus</taxon>
    </lineage>
</organism>
<dbReference type="STRING" id="1137993.SAMN05660209_04506"/>
<evidence type="ECO:0000256" key="4">
    <source>
        <dbReference type="PROSITE-ProRule" id="PRU01161"/>
    </source>
</evidence>
<feature type="active site" description="Nucleophile" evidence="4">
    <location>
        <position position="47"/>
    </location>
</feature>
<keyword evidence="7" id="KW-1185">Reference proteome</keyword>
<evidence type="ECO:0000313" key="7">
    <source>
        <dbReference type="Proteomes" id="UP000198921"/>
    </source>
</evidence>
<feature type="short sequence motif" description="GXGXXG" evidence="4">
    <location>
        <begin position="16"/>
        <end position="21"/>
    </location>
</feature>
<dbReference type="Proteomes" id="UP000198921">
    <property type="component" value="Unassembled WGS sequence"/>
</dbReference>
<reference evidence="7" key="1">
    <citation type="submission" date="2016-10" db="EMBL/GenBank/DDBJ databases">
        <authorList>
            <person name="Varghese N."/>
            <person name="Submissions S."/>
        </authorList>
    </citation>
    <scope>NUCLEOTIDE SEQUENCE [LARGE SCALE GENOMIC DNA]</scope>
    <source>
        <strain evidence="7">DSM 45422</strain>
    </source>
</reference>
<dbReference type="SUPFAM" id="SSF52151">
    <property type="entry name" value="FabD/lysophospholipase-like"/>
    <property type="match status" value="1"/>
</dbReference>
<dbReference type="PANTHER" id="PTHR14226">
    <property type="entry name" value="NEUROPATHY TARGET ESTERASE/SWISS CHEESE D.MELANOGASTER"/>
    <property type="match status" value="1"/>
</dbReference>
<evidence type="ECO:0000313" key="6">
    <source>
        <dbReference type="EMBL" id="SDZ05567.1"/>
    </source>
</evidence>
<feature type="domain" description="PNPLA" evidence="5">
    <location>
        <begin position="12"/>
        <end position="209"/>
    </location>
</feature>
<proteinExistence type="predicted"/>
<gene>
    <name evidence="6" type="ORF">SAMN05660209_04506</name>
</gene>
<dbReference type="Gene3D" id="3.40.1090.10">
    <property type="entry name" value="Cytosolic phospholipase A2 catalytic domain"/>
    <property type="match status" value="2"/>
</dbReference>
<evidence type="ECO:0000259" key="5">
    <source>
        <dbReference type="PROSITE" id="PS51635"/>
    </source>
</evidence>
<protein>
    <submittedName>
        <fullName evidence="6">Patatin-like phospholipase</fullName>
    </submittedName>
</protein>
<dbReference type="AlphaFoldDB" id="A0A1H3PWQ9"/>
<feature type="short sequence motif" description="GXSXG" evidence="4">
    <location>
        <begin position="45"/>
        <end position="49"/>
    </location>
</feature>
<evidence type="ECO:0000256" key="3">
    <source>
        <dbReference type="ARBA" id="ARBA00023098"/>
    </source>
</evidence>
<keyword evidence="2 4" id="KW-0442">Lipid degradation</keyword>
<feature type="active site" description="Proton acceptor" evidence="4">
    <location>
        <position position="196"/>
    </location>
</feature>
<evidence type="ECO:0000256" key="2">
    <source>
        <dbReference type="ARBA" id="ARBA00022963"/>
    </source>
</evidence>
<sequence length="376" mass="41326">MAVQNGKVHTAVVLQGGGALGAYEYGILQALYEQRPGFRPVAVAGISIGAVTAAVLAGAKADPISALDRLWRNEFVVSPPRPIDRLVPPRIGRSLAVLGNPGMYRPNPALFTTPWTATSLYDTTPLRRILTELVDPDKLNGEEPQAIVGATNVGTGEMEFFDRRRPGGLTFDHVIASGSLPPGFPMTEIDGRWYWDGGLFSNLPLAPAINALHQAGNGDRSAIRELIVVELFPMSAPIPHTMPEVLQRMVQLQYTSRLKLDKPYFEESGRFVDLMAKIDQQLPRRSEVRRDPTYQALLTSRKIDRFSVVTSSLPAELSHASDFSRSTIEARIRAGHDDAIAQGIGHVDVETPSQDHRLSTVVKRWVRQHWGSSRSA</sequence>
<keyword evidence="3 4" id="KW-0443">Lipid metabolism</keyword>
<accession>A0A1H3PWQ9</accession>
<dbReference type="GO" id="GO:0016787">
    <property type="term" value="F:hydrolase activity"/>
    <property type="evidence" value="ECO:0007669"/>
    <property type="project" value="UniProtKB-UniRule"/>
</dbReference>
<dbReference type="InterPro" id="IPR050301">
    <property type="entry name" value="NTE"/>
</dbReference>
<dbReference type="InterPro" id="IPR016035">
    <property type="entry name" value="Acyl_Trfase/lysoPLipase"/>
</dbReference>
<keyword evidence="1 4" id="KW-0378">Hydrolase</keyword>